<gene>
    <name evidence="11" type="ORF">JTZ10_14105</name>
</gene>
<evidence type="ECO:0000256" key="3">
    <source>
        <dbReference type="ARBA" id="ARBA00022475"/>
    </source>
</evidence>
<dbReference type="FunFam" id="1.10.287.1260:FF:000005">
    <property type="entry name" value="Mechanosensitive ion channel family protein"/>
    <property type="match status" value="1"/>
</dbReference>
<keyword evidence="3" id="KW-1003">Cell membrane</keyword>
<feature type="transmembrane region" description="Helical" evidence="7">
    <location>
        <begin position="92"/>
        <end position="115"/>
    </location>
</feature>
<dbReference type="SUPFAM" id="SSF82689">
    <property type="entry name" value="Mechanosensitive channel protein MscS (YggB), C-terminal domain"/>
    <property type="match status" value="1"/>
</dbReference>
<keyword evidence="5 7" id="KW-1133">Transmembrane helix</keyword>
<accession>A0AAW4G6U5</accession>
<comment type="similarity">
    <text evidence="2">Belongs to the MscS (TC 1.A.23) family.</text>
</comment>
<comment type="caution">
    <text evidence="11">The sequence shown here is derived from an EMBL/GenBank/DDBJ whole genome shotgun (WGS) entry which is preliminary data.</text>
</comment>
<evidence type="ECO:0000256" key="2">
    <source>
        <dbReference type="ARBA" id="ARBA00008017"/>
    </source>
</evidence>
<evidence type="ECO:0000313" key="11">
    <source>
        <dbReference type="EMBL" id="MBM7278889.1"/>
    </source>
</evidence>
<dbReference type="InterPro" id="IPR023408">
    <property type="entry name" value="MscS_beta-dom_sf"/>
</dbReference>
<dbReference type="Proteomes" id="UP001195196">
    <property type="component" value="Unassembled WGS sequence"/>
</dbReference>
<dbReference type="AlphaFoldDB" id="A0AAW4G6U5"/>
<proteinExistence type="inferred from homology"/>
<evidence type="ECO:0000256" key="5">
    <source>
        <dbReference type="ARBA" id="ARBA00022989"/>
    </source>
</evidence>
<sequence>MTIQNLTFEWTDTNREWIIENPIRIAAYILVALIVRYAIHRTIDRATRPRSRDGDKSRGAALMRGLRTKTVTTERSAQIAARRAQRAATIGSVLKSTVSIVLLVWVVLSVLSVLGVNIAPFIASAGIVGLAIGFGAQNLVRDFVTGVFMLLEDQYGVGDIVDLGEAIGEVETVGLRVTTLRDIDGTLWYVRNGEIARVGNMSQEFAVARVDTPVAPGADIDKAQRVAAEAARLAVEDDDTDILGAIEMLGVQEVSSDQIVLRLTVKTKPNGQWAVQRRLRRAILQAFVENNIDLPYSRAWGSVLENAGT</sequence>
<dbReference type="InterPro" id="IPR011014">
    <property type="entry name" value="MscS_channel_TM-2"/>
</dbReference>
<feature type="transmembrane region" description="Helical" evidence="7">
    <location>
        <begin position="22"/>
        <end position="39"/>
    </location>
</feature>
<evidence type="ECO:0000256" key="6">
    <source>
        <dbReference type="ARBA" id="ARBA00023136"/>
    </source>
</evidence>
<dbReference type="Pfam" id="PF21088">
    <property type="entry name" value="MS_channel_1st"/>
    <property type="match status" value="1"/>
</dbReference>
<dbReference type="RefSeq" id="WP_182372191.1">
    <property type="nucleotide sequence ID" value="NZ_CP059694.1"/>
</dbReference>
<dbReference type="InterPro" id="IPR011066">
    <property type="entry name" value="MscS_channel_C_sf"/>
</dbReference>
<name>A0AAW4G6U5_GORRU</name>
<dbReference type="Gene3D" id="2.30.30.60">
    <property type="match status" value="1"/>
</dbReference>
<evidence type="ECO:0000256" key="1">
    <source>
        <dbReference type="ARBA" id="ARBA00004651"/>
    </source>
</evidence>
<dbReference type="InterPro" id="IPR006685">
    <property type="entry name" value="MscS_channel_2nd"/>
</dbReference>
<keyword evidence="4 7" id="KW-0812">Transmembrane</keyword>
<organism evidence="11 12">
    <name type="scientific">Gordonia rubripertincta</name>
    <name type="common">Rhodococcus corallinus</name>
    <dbReference type="NCBI Taxonomy" id="36822"/>
    <lineage>
        <taxon>Bacteria</taxon>
        <taxon>Bacillati</taxon>
        <taxon>Actinomycetota</taxon>
        <taxon>Actinomycetes</taxon>
        <taxon>Mycobacteriales</taxon>
        <taxon>Gordoniaceae</taxon>
        <taxon>Gordonia</taxon>
    </lineage>
</organism>
<dbReference type="EMBL" id="JAFFGU010000005">
    <property type="protein sequence ID" value="MBM7278889.1"/>
    <property type="molecule type" value="Genomic_DNA"/>
</dbReference>
<dbReference type="InterPro" id="IPR045276">
    <property type="entry name" value="YbiO_bact"/>
</dbReference>
<dbReference type="FunFam" id="2.30.30.60:FF:000001">
    <property type="entry name" value="MscS Mechanosensitive ion channel"/>
    <property type="match status" value="1"/>
</dbReference>
<evidence type="ECO:0000259" key="9">
    <source>
        <dbReference type="Pfam" id="PF21082"/>
    </source>
</evidence>
<dbReference type="SUPFAM" id="SSF82861">
    <property type="entry name" value="Mechanosensitive channel protein MscS (YggB), transmembrane region"/>
    <property type="match status" value="1"/>
</dbReference>
<dbReference type="PANTHER" id="PTHR30460">
    <property type="entry name" value="MODERATE CONDUCTANCE MECHANOSENSITIVE CHANNEL YBIO"/>
    <property type="match status" value="1"/>
</dbReference>
<evidence type="ECO:0000256" key="7">
    <source>
        <dbReference type="SAM" id="Phobius"/>
    </source>
</evidence>
<feature type="domain" description="Mechanosensitive ion channel MscS" evidence="8">
    <location>
        <begin position="138"/>
        <end position="202"/>
    </location>
</feature>
<dbReference type="SUPFAM" id="SSF50182">
    <property type="entry name" value="Sm-like ribonucleoproteins"/>
    <property type="match status" value="1"/>
</dbReference>
<feature type="domain" description="Mechanosensitive ion channel MscS C-terminal" evidence="9">
    <location>
        <begin position="210"/>
        <end position="293"/>
    </location>
</feature>
<evidence type="ECO:0000313" key="12">
    <source>
        <dbReference type="Proteomes" id="UP001195196"/>
    </source>
</evidence>
<protein>
    <submittedName>
        <fullName evidence="11">Mechanosensitive ion channel</fullName>
    </submittedName>
</protein>
<comment type="subcellular location">
    <subcellularLocation>
        <location evidence="1">Cell membrane</location>
        <topology evidence="1">Multi-pass membrane protein</topology>
    </subcellularLocation>
</comment>
<dbReference type="InterPro" id="IPR010920">
    <property type="entry name" value="LSM_dom_sf"/>
</dbReference>
<dbReference type="Gene3D" id="3.30.70.100">
    <property type="match status" value="1"/>
</dbReference>
<dbReference type="Pfam" id="PF00924">
    <property type="entry name" value="MS_channel_2nd"/>
    <property type="match status" value="1"/>
</dbReference>
<dbReference type="Pfam" id="PF21082">
    <property type="entry name" value="MS_channel_3rd"/>
    <property type="match status" value="1"/>
</dbReference>
<feature type="transmembrane region" description="Helical" evidence="7">
    <location>
        <begin position="121"/>
        <end position="140"/>
    </location>
</feature>
<dbReference type="Gene3D" id="1.10.287.1260">
    <property type="match status" value="1"/>
</dbReference>
<dbReference type="InterPro" id="IPR049278">
    <property type="entry name" value="MS_channel_C"/>
</dbReference>
<evidence type="ECO:0000259" key="10">
    <source>
        <dbReference type="Pfam" id="PF21088"/>
    </source>
</evidence>
<keyword evidence="6 7" id="KW-0472">Membrane</keyword>
<evidence type="ECO:0000259" key="8">
    <source>
        <dbReference type="Pfam" id="PF00924"/>
    </source>
</evidence>
<dbReference type="InterPro" id="IPR049142">
    <property type="entry name" value="MS_channel_1st"/>
</dbReference>
<evidence type="ECO:0000256" key="4">
    <source>
        <dbReference type="ARBA" id="ARBA00022692"/>
    </source>
</evidence>
<dbReference type="GO" id="GO:0005886">
    <property type="term" value="C:plasma membrane"/>
    <property type="evidence" value="ECO:0007669"/>
    <property type="project" value="UniProtKB-SubCell"/>
</dbReference>
<reference evidence="11" key="1">
    <citation type="submission" date="2021-02" db="EMBL/GenBank/DDBJ databases">
        <title>Taxonomy, biology and ecology of Rhodococcus bacteria occurring in California pistachio and other woody hosts as revealed by genome sequence analyses.</title>
        <authorList>
            <person name="Riely B."/>
            <person name="Gai Y."/>
        </authorList>
    </citation>
    <scope>NUCLEOTIDE SEQUENCE</scope>
    <source>
        <strain evidence="11">BP-295</strain>
    </source>
</reference>
<feature type="domain" description="Mechanosensitive ion channel transmembrane helices 2/3" evidence="10">
    <location>
        <begin position="98"/>
        <end position="137"/>
    </location>
</feature>
<dbReference type="PANTHER" id="PTHR30460:SF0">
    <property type="entry name" value="MODERATE CONDUCTANCE MECHANOSENSITIVE CHANNEL YBIO"/>
    <property type="match status" value="1"/>
</dbReference>
<dbReference type="GO" id="GO:0008381">
    <property type="term" value="F:mechanosensitive monoatomic ion channel activity"/>
    <property type="evidence" value="ECO:0007669"/>
    <property type="project" value="InterPro"/>
</dbReference>